<dbReference type="Gene3D" id="3.30.9.10">
    <property type="entry name" value="D-Amino Acid Oxidase, subunit A, domain 2"/>
    <property type="match status" value="1"/>
</dbReference>
<dbReference type="AlphaFoldDB" id="A0A1M4T7D5"/>
<dbReference type="GO" id="GO:0046872">
    <property type="term" value="F:metal ion binding"/>
    <property type="evidence" value="ECO:0007669"/>
    <property type="project" value="UniProtKB-KW"/>
</dbReference>
<keyword evidence="1" id="KW-0001">2Fe-2S</keyword>
<keyword evidence="7" id="KW-1185">Reference proteome</keyword>
<gene>
    <name evidence="6" type="ORF">SAMN05444408_101251</name>
</gene>
<keyword evidence="4" id="KW-0411">Iron-sulfur</keyword>
<dbReference type="Pfam" id="PF01266">
    <property type="entry name" value="DAO"/>
    <property type="match status" value="1"/>
</dbReference>
<dbReference type="Gene3D" id="3.50.50.60">
    <property type="entry name" value="FAD/NAD(P)-binding domain"/>
    <property type="match status" value="1"/>
</dbReference>
<dbReference type="RefSeq" id="WP_072882849.1">
    <property type="nucleotide sequence ID" value="NZ_FQVO01000001.1"/>
</dbReference>
<feature type="domain" description="Rieske" evidence="5">
    <location>
        <begin position="418"/>
        <end position="508"/>
    </location>
</feature>
<dbReference type="InterPro" id="IPR017941">
    <property type="entry name" value="Rieske_2Fe-2S"/>
</dbReference>
<evidence type="ECO:0000259" key="5">
    <source>
        <dbReference type="PROSITE" id="PS51296"/>
    </source>
</evidence>
<evidence type="ECO:0000313" key="7">
    <source>
        <dbReference type="Proteomes" id="UP000184236"/>
    </source>
</evidence>
<sequence length="508" mass="56708">MYRDGARKSIWQEEIRRFSSEADLHQFYDVAVVGGGITGISTALKLQQAGKRCILLEAANIGFGTTGGTTAHLNDFFDTTFNQAISDFGQDHAQLFADTGQEAISIIENNIQQYGINCDFQRKTAYLFALDEKQEKQLTDIVEGAAKVGHTMNYVDEIPFPIPFKKAVTIPDQAQFHPIKYIKGLCEAFLSLGGVIQEDCRCEGHDEQENHVSLETSKGEIKAKNVVYATHIPPGLSILHITNAPYRSYAIAFSLKSGNYPKDLGYDLIDPYHYYRTQEIDGQTLLIAGGEDHKTGHEEDTGECFSRLENYVRKYFDVETAYYSWSSQYYEPTDGFPYIGKLPGSSGRIFTATGFRGNGMIFGTISSQILSDLIVTGNSKYENIFNPSRIKPIAGFADFVKENAVVAYDFIKDKLFAEKINSLAEVKDGEAKVVKYEGESYALYKETNGKVHLVKSTCPHAKCEVRWNSAELSWDCPCHGSRFNVNGKLLTGPTVRDLPRVDTDSENQ</sequence>
<dbReference type="PANTHER" id="PTHR13847">
    <property type="entry name" value="SARCOSINE DEHYDROGENASE-RELATED"/>
    <property type="match status" value="1"/>
</dbReference>
<keyword evidence="3" id="KW-0408">Iron</keyword>
<dbReference type="GO" id="GO:0005737">
    <property type="term" value="C:cytoplasm"/>
    <property type="evidence" value="ECO:0007669"/>
    <property type="project" value="TreeGrafter"/>
</dbReference>
<dbReference type="PROSITE" id="PS51296">
    <property type="entry name" value="RIESKE"/>
    <property type="match status" value="1"/>
</dbReference>
<dbReference type="GO" id="GO:0051537">
    <property type="term" value="F:2 iron, 2 sulfur cluster binding"/>
    <property type="evidence" value="ECO:0007669"/>
    <property type="project" value="UniProtKB-KW"/>
</dbReference>
<dbReference type="Gene3D" id="2.102.10.10">
    <property type="entry name" value="Rieske [2Fe-2S] iron-sulphur domain"/>
    <property type="match status" value="1"/>
</dbReference>
<dbReference type="Pfam" id="PF00355">
    <property type="entry name" value="Rieske"/>
    <property type="match status" value="1"/>
</dbReference>
<dbReference type="InterPro" id="IPR036188">
    <property type="entry name" value="FAD/NAD-bd_sf"/>
</dbReference>
<protein>
    <recommendedName>
        <fullName evidence="5">Rieske domain-containing protein</fullName>
    </recommendedName>
</protein>
<reference evidence="7" key="1">
    <citation type="submission" date="2016-11" db="EMBL/GenBank/DDBJ databases">
        <authorList>
            <person name="Varghese N."/>
            <person name="Submissions S."/>
        </authorList>
    </citation>
    <scope>NUCLEOTIDE SEQUENCE [LARGE SCALE GENOMIC DNA]</scope>
    <source>
        <strain evidence="7">DSM 26898</strain>
    </source>
</reference>
<evidence type="ECO:0000313" key="6">
    <source>
        <dbReference type="EMBL" id="SHE40325.1"/>
    </source>
</evidence>
<accession>A0A1M4T7D5</accession>
<dbReference type="InterPro" id="IPR036922">
    <property type="entry name" value="Rieske_2Fe-2S_sf"/>
</dbReference>
<evidence type="ECO:0000256" key="4">
    <source>
        <dbReference type="ARBA" id="ARBA00023014"/>
    </source>
</evidence>
<dbReference type="SUPFAM" id="SSF51905">
    <property type="entry name" value="FAD/NAD(P)-binding domain"/>
    <property type="match status" value="1"/>
</dbReference>
<proteinExistence type="predicted"/>
<dbReference type="SUPFAM" id="SSF50022">
    <property type="entry name" value="ISP domain"/>
    <property type="match status" value="1"/>
</dbReference>
<evidence type="ECO:0000256" key="1">
    <source>
        <dbReference type="ARBA" id="ARBA00022714"/>
    </source>
</evidence>
<dbReference type="Proteomes" id="UP000184236">
    <property type="component" value="Unassembled WGS sequence"/>
</dbReference>
<organism evidence="6 7">
    <name type="scientific">Chryseobacterium takakiae</name>
    <dbReference type="NCBI Taxonomy" id="1302685"/>
    <lineage>
        <taxon>Bacteria</taxon>
        <taxon>Pseudomonadati</taxon>
        <taxon>Bacteroidota</taxon>
        <taxon>Flavobacteriia</taxon>
        <taxon>Flavobacteriales</taxon>
        <taxon>Weeksellaceae</taxon>
        <taxon>Chryseobacterium group</taxon>
        <taxon>Chryseobacterium</taxon>
    </lineage>
</organism>
<dbReference type="EMBL" id="FQVO01000001">
    <property type="protein sequence ID" value="SHE40325.1"/>
    <property type="molecule type" value="Genomic_DNA"/>
</dbReference>
<dbReference type="InterPro" id="IPR006076">
    <property type="entry name" value="FAD-dep_OxRdtase"/>
</dbReference>
<evidence type="ECO:0000256" key="2">
    <source>
        <dbReference type="ARBA" id="ARBA00022723"/>
    </source>
</evidence>
<keyword evidence="2" id="KW-0479">Metal-binding</keyword>
<dbReference type="STRING" id="1302685.SAMN05444408_101251"/>
<name>A0A1M4T7D5_9FLAO</name>
<evidence type="ECO:0000256" key="3">
    <source>
        <dbReference type="ARBA" id="ARBA00023004"/>
    </source>
</evidence>
<dbReference type="OrthoDB" id="9767869at2"/>